<proteinExistence type="predicted"/>
<dbReference type="PROSITE" id="PS51257">
    <property type="entry name" value="PROKAR_LIPOPROTEIN"/>
    <property type="match status" value="1"/>
</dbReference>
<gene>
    <name evidence="3" type="ORF">LZC94_33290</name>
</gene>
<feature type="signal peptide" evidence="2">
    <location>
        <begin position="1"/>
        <end position="23"/>
    </location>
</feature>
<feature type="compositionally biased region" description="Low complexity" evidence="1">
    <location>
        <begin position="64"/>
        <end position="76"/>
    </location>
</feature>
<evidence type="ECO:0000313" key="4">
    <source>
        <dbReference type="Proteomes" id="UP001370348"/>
    </source>
</evidence>
<accession>A0ABZ2LP83</accession>
<dbReference type="RefSeq" id="WP_394822334.1">
    <property type="nucleotide sequence ID" value="NZ_CP089984.1"/>
</dbReference>
<keyword evidence="2" id="KW-0732">Signal</keyword>
<organism evidence="3 4">
    <name type="scientific">Pendulispora albinea</name>
    <dbReference type="NCBI Taxonomy" id="2741071"/>
    <lineage>
        <taxon>Bacteria</taxon>
        <taxon>Pseudomonadati</taxon>
        <taxon>Myxococcota</taxon>
        <taxon>Myxococcia</taxon>
        <taxon>Myxococcales</taxon>
        <taxon>Sorangiineae</taxon>
        <taxon>Pendulisporaceae</taxon>
        <taxon>Pendulispora</taxon>
    </lineage>
</organism>
<keyword evidence="4" id="KW-1185">Reference proteome</keyword>
<dbReference type="Proteomes" id="UP001370348">
    <property type="component" value="Chromosome"/>
</dbReference>
<evidence type="ECO:0000256" key="2">
    <source>
        <dbReference type="SAM" id="SignalP"/>
    </source>
</evidence>
<sequence length="83" mass="8582">MNKLFLRRRLLPLVTLTSLIVIAGCEIAVDFDRTKINPPPGNDSSVNDGAQPDNYVPPDTGSPDTGVDAGDAGDASADADADA</sequence>
<evidence type="ECO:0000256" key="1">
    <source>
        <dbReference type="SAM" id="MobiDB-lite"/>
    </source>
</evidence>
<reference evidence="3 4" key="1">
    <citation type="submission" date="2021-12" db="EMBL/GenBank/DDBJ databases">
        <title>Discovery of the Pendulisporaceae a myxobacterial family with distinct sporulation behavior and unique specialized metabolism.</title>
        <authorList>
            <person name="Garcia R."/>
            <person name="Popoff A."/>
            <person name="Bader C.D."/>
            <person name="Loehr J."/>
            <person name="Walesch S."/>
            <person name="Walt C."/>
            <person name="Boldt J."/>
            <person name="Bunk B."/>
            <person name="Haeckl F.J.F.P.J."/>
            <person name="Gunesch A.P."/>
            <person name="Birkelbach J."/>
            <person name="Nuebel U."/>
            <person name="Pietschmann T."/>
            <person name="Bach T."/>
            <person name="Mueller R."/>
        </authorList>
    </citation>
    <scope>NUCLEOTIDE SEQUENCE [LARGE SCALE GENOMIC DNA]</scope>
    <source>
        <strain evidence="3 4">MSr11954</strain>
    </source>
</reference>
<feature type="chain" id="PRO_5045428049" evidence="2">
    <location>
        <begin position="24"/>
        <end position="83"/>
    </location>
</feature>
<protein>
    <submittedName>
        <fullName evidence="3">Uncharacterized protein</fullName>
    </submittedName>
</protein>
<evidence type="ECO:0000313" key="3">
    <source>
        <dbReference type="EMBL" id="WXB12713.1"/>
    </source>
</evidence>
<feature type="region of interest" description="Disordered" evidence="1">
    <location>
        <begin position="32"/>
        <end position="83"/>
    </location>
</feature>
<dbReference type="EMBL" id="CP089984">
    <property type="protein sequence ID" value="WXB12713.1"/>
    <property type="molecule type" value="Genomic_DNA"/>
</dbReference>
<name>A0ABZ2LP83_9BACT</name>